<keyword evidence="1" id="KW-0812">Transmembrane</keyword>
<accession>A0A1G2QFK7</accession>
<name>A0A1G2QFK7_9BACT</name>
<feature type="transmembrane region" description="Helical" evidence="1">
    <location>
        <begin position="23"/>
        <end position="44"/>
    </location>
</feature>
<protein>
    <recommendedName>
        <fullName evidence="4">Ada DNA repair metal-binding domain-containing protein</fullName>
    </recommendedName>
</protein>
<reference evidence="2 3" key="1">
    <citation type="journal article" date="2016" name="Nat. Commun.">
        <title>Thousands of microbial genomes shed light on interconnected biogeochemical processes in an aquifer system.</title>
        <authorList>
            <person name="Anantharaman K."/>
            <person name="Brown C.T."/>
            <person name="Hug L.A."/>
            <person name="Sharon I."/>
            <person name="Castelle C.J."/>
            <person name="Probst A.J."/>
            <person name="Thomas B.C."/>
            <person name="Singh A."/>
            <person name="Wilkins M.J."/>
            <person name="Karaoz U."/>
            <person name="Brodie E.L."/>
            <person name="Williams K.H."/>
            <person name="Hubbard S.S."/>
            <person name="Banfield J.F."/>
        </authorList>
    </citation>
    <scope>NUCLEOTIDE SEQUENCE [LARGE SCALE GENOMIC DNA]</scope>
</reference>
<evidence type="ECO:0000256" key="1">
    <source>
        <dbReference type="SAM" id="Phobius"/>
    </source>
</evidence>
<keyword evidence="1" id="KW-1133">Transmembrane helix</keyword>
<evidence type="ECO:0008006" key="4">
    <source>
        <dbReference type="Google" id="ProtNLM"/>
    </source>
</evidence>
<dbReference type="STRING" id="1802436.A2370_01875"/>
<dbReference type="Proteomes" id="UP000176222">
    <property type="component" value="Unassembled WGS sequence"/>
</dbReference>
<evidence type="ECO:0000313" key="3">
    <source>
        <dbReference type="Proteomes" id="UP000176222"/>
    </source>
</evidence>
<dbReference type="SUPFAM" id="SSF57884">
    <property type="entry name" value="Ada DNA repair protein, N-terminal domain (N-Ada 10)"/>
    <property type="match status" value="1"/>
</dbReference>
<comment type="caution">
    <text evidence="2">The sequence shown here is derived from an EMBL/GenBank/DDBJ whole genome shotgun (WGS) entry which is preliminary data.</text>
</comment>
<keyword evidence="1" id="KW-0472">Membrane</keyword>
<proteinExistence type="predicted"/>
<gene>
    <name evidence="2" type="ORF">A2370_01875</name>
</gene>
<dbReference type="InterPro" id="IPR035451">
    <property type="entry name" value="Ada-like_dom_sf"/>
</dbReference>
<dbReference type="EMBL" id="MHTH01000002">
    <property type="protein sequence ID" value="OHA59277.1"/>
    <property type="molecule type" value="Genomic_DNA"/>
</dbReference>
<dbReference type="Gene3D" id="3.40.10.10">
    <property type="entry name" value="DNA Methylphosphotriester Repair Domain"/>
    <property type="match status" value="1"/>
</dbReference>
<organism evidence="2 3">
    <name type="scientific">Candidatus Vogelbacteria bacterium RIFOXYB1_FULL_42_16</name>
    <dbReference type="NCBI Taxonomy" id="1802436"/>
    <lineage>
        <taxon>Bacteria</taxon>
        <taxon>Candidatus Vogeliibacteriota</taxon>
    </lineage>
</organism>
<evidence type="ECO:0000313" key="2">
    <source>
        <dbReference type="EMBL" id="OHA59277.1"/>
    </source>
</evidence>
<dbReference type="AlphaFoldDB" id="A0A1G2QFK7"/>
<sequence length="147" mass="16289">MIITDSREKIKVFMARLLPHEGAIFAMALVIVGSLLGLGVWRLANIDRDLEPIMIERGLDFPKLYALDAGQTPVGDQIVRESRDNLITKTQVAQVSSVGKIVASQNGTKYYFTHCSGVKRIKEVNKIYFDSEPEAISAGYTKAKNCN</sequence>